<evidence type="ECO:0000313" key="2">
    <source>
        <dbReference type="Proteomes" id="UP000001732"/>
    </source>
</evidence>
<organism evidence="1 2">
    <name type="scientific">Coprothermobacter proteolyticus (strain ATCC 35245 / DSM 5265 / OCM 4 / BT)</name>
    <dbReference type="NCBI Taxonomy" id="309798"/>
    <lineage>
        <taxon>Bacteria</taxon>
        <taxon>Pseudomonadati</taxon>
        <taxon>Coprothermobacterota</taxon>
        <taxon>Coprothermobacteria</taxon>
        <taxon>Coprothermobacterales</taxon>
        <taxon>Coprothermobacteraceae</taxon>
        <taxon>Coprothermobacter</taxon>
    </lineage>
</organism>
<dbReference type="AlphaFoldDB" id="B5Y622"/>
<keyword evidence="2" id="KW-1185">Reference proteome</keyword>
<dbReference type="Proteomes" id="UP000001732">
    <property type="component" value="Chromosome"/>
</dbReference>
<accession>B5Y622</accession>
<proteinExistence type="predicted"/>
<protein>
    <submittedName>
        <fullName evidence="1">Uncharacterized protein</fullName>
    </submittedName>
</protein>
<sequence>MLLPLKLSVNKSFAGKKSEKLTVTGAVLSTSLIKNEQ</sequence>
<evidence type="ECO:0000313" key="1">
    <source>
        <dbReference type="EMBL" id="ACI17063.1"/>
    </source>
</evidence>
<gene>
    <name evidence="1" type="ordered locus">COPRO5265_1433</name>
</gene>
<reference evidence="2" key="1">
    <citation type="submission" date="2008-08" db="EMBL/GenBank/DDBJ databases">
        <title>The complete genome sequence of Coprothermobacter proteolyticus strain ATCC 5245 / DSM 5265 / BT.</title>
        <authorList>
            <person name="Dodson R.J."/>
            <person name="Durkin A.S."/>
            <person name="Wu M."/>
            <person name="Eisen J."/>
            <person name="Sutton G."/>
        </authorList>
    </citation>
    <scope>NUCLEOTIDE SEQUENCE [LARGE SCALE GENOMIC DNA]</scope>
    <source>
        <strain evidence="2">ATCC 35245 / DSM 5265 / OCM 4 / BT</strain>
    </source>
</reference>
<dbReference type="EMBL" id="CP001145">
    <property type="protein sequence ID" value="ACI17063.1"/>
    <property type="molecule type" value="Genomic_DNA"/>
</dbReference>
<reference evidence="1 2" key="2">
    <citation type="journal article" date="2014" name="Genome Announc.">
        <title>Complete Genome Sequence of Coprothermobacter proteolyticus DSM 5265.</title>
        <authorList>
            <person name="Alexiev A."/>
            <person name="Coil D.A."/>
            <person name="Badger J.H."/>
            <person name="Enticknap J."/>
            <person name="Ward N."/>
            <person name="Robb F.T."/>
            <person name="Eisen J.A."/>
        </authorList>
    </citation>
    <scope>NUCLEOTIDE SEQUENCE [LARGE SCALE GENOMIC DNA]</scope>
    <source>
        <strain evidence="2">ATCC 35245 / DSM 5265 / OCM 4 / BT</strain>
    </source>
</reference>
<name>B5Y622_COPPD</name>